<dbReference type="Gene3D" id="2.40.128.110">
    <property type="entry name" value="Lipid/polyisoprenoid-binding, YceI-like"/>
    <property type="match status" value="1"/>
</dbReference>
<organism evidence="3 4">
    <name type="scientific">Duganella flavida</name>
    <dbReference type="NCBI Taxonomy" id="2692175"/>
    <lineage>
        <taxon>Bacteria</taxon>
        <taxon>Pseudomonadati</taxon>
        <taxon>Pseudomonadota</taxon>
        <taxon>Betaproteobacteria</taxon>
        <taxon>Burkholderiales</taxon>
        <taxon>Oxalobacteraceae</taxon>
        <taxon>Telluria group</taxon>
        <taxon>Duganella</taxon>
    </lineage>
</organism>
<keyword evidence="4" id="KW-1185">Reference proteome</keyword>
<accession>A0A6L8KDU0</accession>
<dbReference type="Pfam" id="PF04264">
    <property type="entry name" value="YceI"/>
    <property type="match status" value="1"/>
</dbReference>
<dbReference type="SMART" id="SM00867">
    <property type="entry name" value="YceI"/>
    <property type="match status" value="1"/>
</dbReference>
<reference evidence="3 4" key="1">
    <citation type="submission" date="2019-12" db="EMBL/GenBank/DDBJ databases">
        <title>Novel species isolated from a subtropical stream in China.</title>
        <authorList>
            <person name="Lu H."/>
        </authorList>
    </citation>
    <scope>NUCLEOTIDE SEQUENCE [LARGE SCALE GENOMIC DNA]</scope>
    <source>
        <strain evidence="3 4">FT135W</strain>
    </source>
</reference>
<dbReference type="PANTHER" id="PTHR34406:SF2">
    <property type="entry name" value="PERIPLASMIC PROTEIN"/>
    <property type="match status" value="1"/>
</dbReference>
<evidence type="ECO:0000259" key="2">
    <source>
        <dbReference type="SMART" id="SM00867"/>
    </source>
</evidence>
<name>A0A6L8KDU0_9BURK</name>
<dbReference type="SUPFAM" id="SSF101874">
    <property type="entry name" value="YceI-like"/>
    <property type="match status" value="1"/>
</dbReference>
<dbReference type="Proteomes" id="UP000479335">
    <property type="component" value="Unassembled WGS sequence"/>
</dbReference>
<gene>
    <name evidence="3" type="ORF">GTP46_08080</name>
</gene>
<evidence type="ECO:0000256" key="1">
    <source>
        <dbReference type="SAM" id="SignalP"/>
    </source>
</evidence>
<evidence type="ECO:0000313" key="4">
    <source>
        <dbReference type="Proteomes" id="UP000479335"/>
    </source>
</evidence>
<sequence length="188" mass="20568">MMKKILLISTLATLANLAQAQNYNLDPSHTYPSFEADHMGLSKWSGKFTRTSGTVVLDHNAKTGALDVKIDATSVDFGNAALDQHVRSADFLNVEKFPVITYKSRAIHFAGNKPASADGDLTMMGVTKPVHLTINNFNCLIHPRLKREICGAEVVGEFQRSDFGMNFGLPTFSPTIKLSVQVEAIKAE</sequence>
<dbReference type="InterPro" id="IPR007372">
    <property type="entry name" value="Lipid/polyisoprenoid-bd_YceI"/>
</dbReference>
<protein>
    <submittedName>
        <fullName evidence="3">Polyisoprenoid-binding protein</fullName>
    </submittedName>
</protein>
<comment type="caution">
    <text evidence="3">The sequence shown here is derived from an EMBL/GenBank/DDBJ whole genome shotgun (WGS) entry which is preliminary data.</text>
</comment>
<dbReference type="AlphaFoldDB" id="A0A6L8KDU0"/>
<feature type="chain" id="PRO_5026748422" evidence="1">
    <location>
        <begin position="21"/>
        <end position="188"/>
    </location>
</feature>
<dbReference type="PANTHER" id="PTHR34406">
    <property type="entry name" value="PROTEIN YCEI"/>
    <property type="match status" value="1"/>
</dbReference>
<feature type="domain" description="Lipid/polyisoprenoid-binding YceI-like" evidence="2">
    <location>
        <begin position="22"/>
        <end position="185"/>
    </location>
</feature>
<feature type="signal peptide" evidence="1">
    <location>
        <begin position="1"/>
        <end position="20"/>
    </location>
</feature>
<dbReference type="EMBL" id="WWCN01000004">
    <property type="protein sequence ID" value="MYM22601.1"/>
    <property type="molecule type" value="Genomic_DNA"/>
</dbReference>
<keyword evidence="1" id="KW-0732">Signal</keyword>
<evidence type="ECO:0000313" key="3">
    <source>
        <dbReference type="EMBL" id="MYM22601.1"/>
    </source>
</evidence>
<dbReference type="InterPro" id="IPR036761">
    <property type="entry name" value="TTHA0802/YceI-like_sf"/>
</dbReference>
<proteinExistence type="predicted"/>